<accession>A0A414GQW2</accession>
<dbReference type="GO" id="GO:0004386">
    <property type="term" value="F:helicase activity"/>
    <property type="evidence" value="ECO:0007669"/>
    <property type="project" value="UniProtKB-KW"/>
</dbReference>
<dbReference type="Gene3D" id="3.40.50.300">
    <property type="entry name" value="P-loop containing nucleotide triphosphate hydrolases"/>
    <property type="match status" value="1"/>
</dbReference>
<dbReference type="GO" id="GO:0009007">
    <property type="term" value="F:site-specific DNA-methyltransferase (adenine-specific) activity"/>
    <property type="evidence" value="ECO:0007669"/>
    <property type="project" value="UniProtKB-EC"/>
</dbReference>
<dbReference type="Pfam" id="PF04851">
    <property type="entry name" value="ResIII"/>
    <property type="match status" value="1"/>
</dbReference>
<dbReference type="InterPro" id="IPR029063">
    <property type="entry name" value="SAM-dependent_MTases_sf"/>
</dbReference>
<dbReference type="InterPro" id="IPR027417">
    <property type="entry name" value="P-loop_NTPase"/>
</dbReference>
<dbReference type="InterPro" id="IPR006935">
    <property type="entry name" value="Helicase/UvrB_N"/>
</dbReference>
<keyword evidence="2" id="KW-0378">Hydrolase</keyword>
<dbReference type="GO" id="GO:0006304">
    <property type="term" value="P:DNA modification"/>
    <property type="evidence" value="ECO:0007669"/>
    <property type="project" value="InterPro"/>
</dbReference>
<dbReference type="PROSITE" id="PS51192">
    <property type="entry name" value="HELICASE_ATP_BIND_1"/>
    <property type="match status" value="1"/>
</dbReference>
<evidence type="ECO:0000259" key="1">
    <source>
        <dbReference type="PROSITE" id="PS51192"/>
    </source>
</evidence>
<evidence type="ECO:0000313" key="3">
    <source>
        <dbReference type="Proteomes" id="UP000283429"/>
    </source>
</evidence>
<keyword evidence="2" id="KW-0067">ATP-binding</keyword>
<dbReference type="RefSeq" id="WP_118171399.1">
    <property type="nucleotide sequence ID" value="NZ_QSJM01000098.1"/>
</dbReference>
<protein>
    <submittedName>
        <fullName evidence="2">DEAD/DEAH box helicase</fullName>
    </submittedName>
</protein>
<dbReference type="Proteomes" id="UP000283429">
    <property type="component" value="Unassembled WGS sequence"/>
</dbReference>
<dbReference type="InterPro" id="IPR014001">
    <property type="entry name" value="Helicase_ATP-bd"/>
</dbReference>
<evidence type="ECO:0000313" key="2">
    <source>
        <dbReference type="EMBL" id="RHD71251.1"/>
    </source>
</evidence>
<reference evidence="2 3" key="1">
    <citation type="submission" date="2018-08" db="EMBL/GenBank/DDBJ databases">
        <title>A genome reference for cultivated species of the human gut microbiota.</title>
        <authorList>
            <person name="Zou Y."/>
            <person name="Xue W."/>
            <person name="Luo G."/>
        </authorList>
    </citation>
    <scope>NUCLEOTIDE SEQUENCE [LARGE SCALE GENOMIC DNA]</scope>
    <source>
        <strain evidence="2 3">AM30-40</strain>
    </source>
</reference>
<keyword evidence="2" id="KW-0547">Nucleotide-binding</keyword>
<comment type="caution">
    <text evidence="2">The sequence shown here is derived from an EMBL/GenBank/DDBJ whole genome shotgun (WGS) entry which is preliminary data.</text>
</comment>
<dbReference type="SUPFAM" id="SSF53335">
    <property type="entry name" value="S-adenosyl-L-methionine-dependent methyltransferases"/>
    <property type="match status" value="1"/>
</dbReference>
<gene>
    <name evidence="2" type="ORF">DW783_21510</name>
</gene>
<organism evidence="2 3">
    <name type="scientific">Phocaeicola vulgatus</name>
    <name type="common">Bacteroides vulgatus</name>
    <dbReference type="NCBI Taxonomy" id="821"/>
    <lineage>
        <taxon>Bacteria</taxon>
        <taxon>Pseudomonadati</taxon>
        <taxon>Bacteroidota</taxon>
        <taxon>Bacteroidia</taxon>
        <taxon>Bacteroidales</taxon>
        <taxon>Bacteroidaceae</taxon>
        <taxon>Phocaeicola</taxon>
    </lineage>
</organism>
<dbReference type="EMBL" id="QSJM01000098">
    <property type="protein sequence ID" value="RHD71251.1"/>
    <property type="molecule type" value="Genomic_DNA"/>
</dbReference>
<proteinExistence type="predicted"/>
<keyword evidence="2" id="KW-0347">Helicase</keyword>
<dbReference type="GO" id="GO:0005524">
    <property type="term" value="F:ATP binding"/>
    <property type="evidence" value="ECO:0007669"/>
    <property type="project" value="InterPro"/>
</dbReference>
<dbReference type="PROSITE" id="PS00092">
    <property type="entry name" value="N6_MTASE"/>
    <property type="match status" value="1"/>
</dbReference>
<dbReference type="SMART" id="SM00487">
    <property type="entry name" value="DEXDc"/>
    <property type="match status" value="1"/>
</dbReference>
<dbReference type="GO" id="GO:0032259">
    <property type="term" value="P:methylation"/>
    <property type="evidence" value="ECO:0007669"/>
    <property type="project" value="InterPro"/>
</dbReference>
<dbReference type="GO" id="GO:0016787">
    <property type="term" value="F:hydrolase activity"/>
    <property type="evidence" value="ECO:0007669"/>
    <property type="project" value="InterPro"/>
</dbReference>
<feature type="domain" description="Helicase ATP-binding" evidence="1">
    <location>
        <begin position="162"/>
        <end position="335"/>
    </location>
</feature>
<dbReference type="InterPro" id="IPR011639">
    <property type="entry name" value="MethylTrfase_TaqI-like_dom"/>
</dbReference>
<dbReference type="SUPFAM" id="SSF52540">
    <property type="entry name" value="P-loop containing nucleoside triphosphate hydrolases"/>
    <property type="match status" value="1"/>
</dbReference>
<dbReference type="GO" id="GO:0003677">
    <property type="term" value="F:DNA binding"/>
    <property type="evidence" value="ECO:0007669"/>
    <property type="project" value="InterPro"/>
</dbReference>
<sequence>MKFTSSLKLKLIYVFRINDAAHRGCLKVGEATCDNDNVFGLAPNSKALNESAKKRINQYTQTAGIAYDLLYTELTIYNSRKGLCSFNDKEVHSVLERSGIRKKIFDTENKANEWFITDLETVKRAITVVKEGRESLSSTEVSHDQTPIVFRPEQQEAIEKTKKQFRKSNQMLWNAKMRFGKTLSALQVVKDMDFSRTLILTHRPVVDSGWFEDFGKIFYDCPCFAYGSKNNGDSHASLETRAKQCKCQYVYFASMQDLRGSELVGGNFDKNNEVFATAWDCIIVDEAHEGTQTELGKAVMQELTKANTKILRLSGTPFNLLDDFKEDEIYTWDYVMEQRAKASWDLTHFGDPNPYASLPTMNIYTYDLGRLLHEFVDEDVAFNFREFFRVNEAGNFIHEKDVKAFLSLISKEDKDSCYPFANEEYRNIFRHTLWMLPGVKEARAMSALLQSHPVFQHFKVVNVAGDGDEDEESKDALAAVEEAIGKDPDATRTITLSCGRLTTGVSVKAWTGVFMLSGSYNTAASSYMQTIFRVQTPATINGRVKEQCYVFDFAPDRTLKVIAETAKISSKAGKTSGNDRKIMGEFLNFCPIISIEGSKMSQFDVPKMLEQLKRVYVERVVRNGFEDKSLYNDELMKLNDLELQEFDDLKKIIGQTKAMPKTNQVDINNQGLTDEQYEELEDLEKKSKKRGKDKQPLTEEEKKRLEELKKKKNNREAAISILRGISIRMPLLIYGAELSDENQEITIDNFASLIDPQSWEEFMPKGVTKQKFNSIKKYYDPEIFCAAGKRIRAMARAADKLSVEERIERITDIFSTFRNPDKETVLTPWRVVNMHLGDCLGGYNFFEKGYETTLSEPRFIDRGEVTANVFTEDSHILEINSKSGLYPLYMAYSIYRTRVKNSLFSVTNIEEEQRIWDKVVAENIFVICKTPMAKSITKRTLIGFRKAKVNTRYFEDLINQIKNKPEHFIKQVDKFVSERTGIKNMKFNAIVGNPPYQVMNDGAGASASPVYNFFVDISKRLSPKHMSLIMPARWFAGGRGVDEFRKTMLADKQLSLIHDYFDARACFSNVEIKGGIMYFRWDKGYYGNCHVVSHTPNGTVSIADRPLVMTGMDSFIRHNEAVSIVEKVRKKTMATFDSIVSSRDPFGLDVRATGTYVQVKPKFSLSRNKVTDVAYYYYGWRKDGVGYLDIDKVNEGLSLIEKPKLFIPCAWGNGRIGEDRLKPFIPEHRSVCFETYLMVGPFDTWAEVENAEKYINTKFFHLLVAPLKISQHATQSVYRLVPLQNFTSSSDIDWNKAITEIDQQLYIKYSLTDEEIAFIESMIKPM</sequence>
<name>A0A414GQW2_PHOVU</name>
<dbReference type="InterPro" id="IPR002052">
    <property type="entry name" value="DNA_methylase_N6_adenine_CS"/>
</dbReference>
<dbReference type="Pfam" id="PF07669">
    <property type="entry name" value="Eco57I"/>
    <property type="match status" value="1"/>
</dbReference>
<dbReference type="Gene3D" id="3.40.50.150">
    <property type="entry name" value="Vaccinia Virus protein VP39"/>
    <property type="match status" value="1"/>
</dbReference>